<dbReference type="InterPro" id="IPR039561">
    <property type="entry name" value="Peptidase_M15C"/>
</dbReference>
<dbReference type="SUPFAM" id="SSF55166">
    <property type="entry name" value="Hedgehog/DD-peptidase"/>
    <property type="match status" value="1"/>
</dbReference>
<dbReference type="EMBL" id="AAYA01000008">
    <property type="protein sequence ID" value="EBA07734.1"/>
    <property type="molecule type" value="Genomic_DNA"/>
</dbReference>
<dbReference type="AlphaFoldDB" id="A3K5D3"/>
<sequence length="234" mass="25020">MPTGANAATVGRNEETGRMTRHITAVLGVAALVAFGSPALAERGTQSPIPDDVWQKMQGVSWHADLPCPARDGLRLLSVPYVDFEGAEQTGQLIVATEVAGTMLDIFADIHAARFPIQSMRPVHEFAGDDGFSMAANNTSAFNCRLVAGTSRLSQHALGKAIDINPVHNPYVQGRHTSPDAGVDYDEASERRADVPGVILSGDAVVTAFEKRSWGWGGTWSSAKDYQHFSESGN</sequence>
<evidence type="ECO:0000313" key="2">
    <source>
        <dbReference type="EMBL" id="EBA07734.1"/>
    </source>
</evidence>
<comment type="caution">
    <text evidence="2">The sequence shown here is derived from an EMBL/GenBank/DDBJ whole genome shotgun (WGS) entry which is preliminary data.</text>
</comment>
<proteinExistence type="predicted"/>
<dbReference type="InterPro" id="IPR009045">
    <property type="entry name" value="Zn_M74/Hedgehog-like"/>
</dbReference>
<reference evidence="2 3" key="1">
    <citation type="submission" date="2006-06" db="EMBL/GenBank/DDBJ databases">
        <authorList>
            <person name="Moran M.A."/>
            <person name="Ferriera S."/>
            <person name="Johnson J."/>
            <person name="Kravitz S."/>
            <person name="Beeson K."/>
            <person name="Sutton G."/>
            <person name="Rogers Y.-H."/>
            <person name="Friedman R."/>
            <person name="Frazier M."/>
            <person name="Venter J.C."/>
        </authorList>
    </citation>
    <scope>NUCLEOTIDE SEQUENCE [LARGE SCALE GENOMIC DNA]</scope>
    <source>
        <strain evidence="2 3">E-37</strain>
    </source>
</reference>
<dbReference type="Proteomes" id="UP000005713">
    <property type="component" value="Unassembled WGS sequence"/>
</dbReference>
<organism evidence="2 3">
    <name type="scientific">Sagittula stellata (strain ATCC 700073 / DSM 11524 / E-37)</name>
    <dbReference type="NCBI Taxonomy" id="388399"/>
    <lineage>
        <taxon>Bacteria</taxon>
        <taxon>Pseudomonadati</taxon>
        <taxon>Pseudomonadota</taxon>
        <taxon>Alphaproteobacteria</taxon>
        <taxon>Rhodobacterales</taxon>
        <taxon>Roseobacteraceae</taxon>
        <taxon>Sagittula</taxon>
    </lineage>
</organism>
<dbReference type="GO" id="GO:0008233">
    <property type="term" value="F:peptidase activity"/>
    <property type="evidence" value="ECO:0007669"/>
    <property type="project" value="InterPro"/>
</dbReference>
<evidence type="ECO:0000313" key="3">
    <source>
        <dbReference type="Proteomes" id="UP000005713"/>
    </source>
</evidence>
<keyword evidence="3" id="KW-1185">Reference proteome</keyword>
<evidence type="ECO:0000259" key="1">
    <source>
        <dbReference type="Pfam" id="PF13539"/>
    </source>
</evidence>
<feature type="domain" description="Peptidase M15C" evidence="1">
    <location>
        <begin position="149"/>
        <end position="230"/>
    </location>
</feature>
<name>A3K5D3_SAGS3</name>
<protein>
    <submittedName>
        <fullName evidence="2">Hypothetical cytosolic protein</fullName>
    </submittedName>
</protein>
<accession>A3K5D3</accession>
<gene>
    <name evidence="2" type="ORF">SSE37_14148</name>
</gene>
<dbReference type="eggNOG" id="COG2843">
    <property type="taxonomic scope" value="Bacteria"/>
</dbReference>
<dbReference type="Gene3D" id="3.30.1380.10">
    <property type="match status" value="1"/>
</dbReference>
<dbReference type="Pfam" id="PF13539">
    <property type="entry name" value="Peptidase_M15_4"/>
    <property type="match status" value="1"/>
</dbReference>